<dbReference type="InterPro" id="IPR036264">
    <property type="entry name" value="Bact_exopeptidase_dim_dom"/>
</dbReference>
<dbReference type="AlphaFoldDB" id="A0A067TE81"/>
<feature type="compositionally biased region" description="Low complexity" evidence="2">
    <location>
        <begin position="22"/>
        <end position="37"/>
    </location>
</feature>
<comment type="similarity">
    <text evidence="1">Belongs to the peptidase M20A family.</text>
</comment>
<dbReference type="Proteomes" id="UP000027222">
    <property type="component" value="Unassembled WGS sequence"/>
</dbReference>
<feature type="region of interest" description="Disordered" evidence="2">
    <location>
        <begin position="19"/>
        <end position="46"/>
    </location>
</feature>
<dbReference type="NCBIfam" id="TIGR01891">
    <property type="entry name" value="amidohydrolases"/>
    <property type="match status" value="1"/>
</dbReference>
<sequence>MDHSEVQAGCFGQFFARKARSRAPLQRPRPSPSSQAQDGPSEGTAENSHVYYQVSETLKTGEKTQQGDISYFNPCCDFSYGKQDERWIEQQQPPSYTPKIPTLSNTSDVCSVIERTLDKKSSDLRALSLKIHDHPELMFEERYAHDVLTEFMAEHGFKITKHYLGLETAWRAEYTQGTGGRVIGINSEMDALPGIGHACGHNLIAISGVGVAIALKAALQARPEVSAKIILLGTPAEEGGGGKVILLERGGYDEMDACVMCHPSAGLPHSTSLGSSTAMQYFLVEYFGHSAHAGGAPWEGTNALDAAFIAYSGISMLRQQMKPDHRVHGVVEGRNWLPNVIPDYARMRWIARAPTSEDLIPFAKRVQNCLEAAALATGCRIKLTVETSYFNLHQNSVLAQDFADIVGSRYGLAATSASTSASTDFGNVSYALPALHPAFAIPTEANGGNHTLAFAKAARSEAAHSATIAVAKGLALTGYRVLTDAEFFSKVQATFEQGKKSEC</sequence>
<dbReference type="CDD" id="cd05672">
    <property type="entry name" value="M20_ACY1L2-like"/>
    <property type="match status" value="1"/>
</dbReference>
<feature type="domain" description="Peptidase M20 dimerisation" evidence="3">
    <location>
        <begin position="284"/>
        <end position="375"/>
    </location>
</feature>
<name>A0A067TE81_GALM3</name>
<accession>A0A067TE81</accession>
<evidence type="ECO:0000259" key="3">
    <source>
        <dbReference type="Pfam" id="PF07687"/>
    </source>
</evidence>
<organism evidence="4 5">
    <name type="scientific">Galerina marginata (strain CBS 339.88)</name>
    <dbReference type="NCBI Taxonomy" id="685588"/>
    <lineage>
        <taxon>Eukaryota</taxon>
        <taxon>Fungi</taxon>
        <taxon>Dikarya</taxon>
        <taxon>Basidiomycota</taxon>
        <taxon>Agaricomycotina</taxon>
        <taxon>Agaricomycetes</taxon>
        <taxon>Agaricomycetidae</taxon>
        <taxon>Agaricales</taxon>
        <taxon>Agaricineae</taxon>
        <taxon>Strophariaceae</taxon>
        <taxon>Galerina</taxon>
    </lineage>
</organism>
<evidence type="ECO:0000256" key="2">
    <source>
        <dbReference type="SAM" id="MobiDB-lite"/>
    </source>
</evidence>
<dbReference type="EMBL" id="KL142371">
    <property type="protein sequence ID" value="KDR80667.1"/>
    <property type="molecule type" value="Genomic_DNA"/>
</dbReference>
<dbReference type="PANTHER" id="PTHR30575:SF0">
    <property type="entry name" value="XAA-ARG DIPEPTIDASE"/>
    <property type="match status" value="1"/>
</dbReference>
<keyword evidence="5" id="KW-1185">Reference proteome</keyword>
<dbReference type="Gene3D" id="3.40.630.10">
    <property type="entry name" value="Zn peptidases"/>
    <property type="match status" value="1"/>
</dbReference>
<dbReference type="InterPro" id="IPR002933">
    <property type="entry name" value="Peptidase_M20"/>
</dbReference>
<dbReference type="FunFam" id="3.30.70.360:FF:000004">
    <property type="entry name" value="Peptidase M20 domain-containing protein 2"/>
    <property type="match status" value="1"/>
</dbReference>
<evidence type="ECO:0000313" key="4">
    <source>
        <dbReference type="EMBL" id="KDR80667.1"/>
    </source>
</evidence>
<dbReference type="HOGENOM" id="CLU_031812_1_1_1"/>
<reference evidence="5" key="1">
    <citation type="journal article" date="2014" name="Proc. Natl. Acad. Sci. U.S.A.">
        <title>Extensive sampling of basidiomycete genomes demonstrates inadequacy of the white-rot/brown-rot paradigm for wood decay fungi.</title>
        <authorList>
            <person name="Riley R."/>
            <person name="Salamov A.A."/>
            <person name="Brown D.W."/>
            <person name="Nagy L.G."/>
            <person name="Floudas D."/>
            <person name="Held B.W."/>
            <person name="Levasseur A."/>
            <person name="Lombard V."/>
            <person name="Morin E."/>
            <person name="Otillar R."/>
            <person name="Lindquist E.A."/>
            <person name="Sun H."/>
            <person name="LaButti K.M."/>
            <person name="Schmutz J."/>
            <person name="Jabbour D."/>
            <person name="Luo H."/>
            <person name="Baker S.E."/>
            <person name="Pisabarro A.G."/>
            <person name="Walton J.D."/>
            <person name="Blanchette R.A."/>
            <person name="Henrissat B."/>
            <person name="Martin F."/>
            <person name="Cullen D."/>
            <person name="Hibbett D.S."/>
            <person name="Grigoriev I.V."/>
        </authorList>
    </citation>
    <scope>NUCLEOTIDE SEQUENCE [LARGE SCALE GENOMIC DNA]</scope>
    <source>
        <strain evidence="5">CBS 339.88</strain>
    </source>
</reference>
<dbReference type="OrthoDB" id="6119954at2759"/>
<dbReference type="Pfam" id="PF01546">
    <property type="entry name" value="Peptidase_M20"/>
    <property type="match status" value="1"/>
</dbReference>
<proteinExistence type="inferred from homology"/>
<dbReference type="STRING" id="685588.A0A067TE81"/>
<evidence type="ECO:0000256" key="1">
    <source>
        <dbReference type="ARBA" id="ARBA00006247"/>
    </source>
</evidence>
<evidence type="ECO:0000313" key="5">
    <source>
        <dbReference type="Proteomes" id="UP000027222"/>
    </source>
</evidence>
<dbReference type="Pfam" id="PF07687">
    <property type="entry name" value="M20_dimer"/>
    <property type="match status" value="1"/>
</dbReference>
<dbReference type="InterPro" id="IPR017439">
    <property type="entry name" value="Amidohydrolase"/>
</dbReference>
<dbReference type="SUPFAM" id="SSF55031">
    <property type="entry name" value="Bacterial exopeptidase dimerisation domain"/>
    <property type="match status" value="1"/>
</dbReference>
<protein>
    <recommendedName>
        <fullName evidence="3">Peptidase M20 dimerisation domain-containing protein</fullName>
    </recommendedName>
</protein>
<dbReference type="InterPro" id="IPR052030">
    <property type="entry name" value="Peptidase_M20/M20A_hydrolases"/>
</dbReference>
<dbReference type="PANTHER" id="PTHR30575">
    <property type="entry name" value="PEPTIDASE M20"/>
    <property type="match status" value="1"/>
</dbReference>
<dbReference type="InterPro" id="IPR011650">
    <property type="entry name" value="Peptidase_M20_dimer"/>
</dbReference>
<dbReference type="SUPFAM" id="SSF53187">
    <property type="entry name" value="Zn-dependent exopeptidases"/>
    <property type="match status" value="1"/>
</dbReference>
<dbReference type="GO" id="GO:0016805">
    <property type="term" value="F:dipeptidase activity"/>
    <property type="evidence" value="ECO:0007669"/>
    <property type="project" value="TreeGrafter"/>
</dbReference>
<gene>
    <name evidence="4" type="ORF">GALMADRAFT_241031</name>
</gene>
<dbReference type="Gene3D" id="3.30.70.360">
    <property type="match status" value="1"/>
</dbReference>